<name>D7G1P4_ECTSI</name>
<keyword evidence="10" id="KW-1185">Reference proteome</keyword>
<keyword evidence="6 8" id="KW-0472">Membrane</keyword>
<dbReference type="InterPro" id="IPR039309">
    <property type="entry name" value="BT1"/>
</dbReference>
<evidence type="ECO:0000256" key="1">
    <source>
        <dbReference type="ARBA" id="ARBA00004141"/>
    </source>
</evidence>
<feature type="region of interest" description="Disordered" evidence="7">
    <location>
        <begin position="1"/>
        <end position="54"/>
    </location>
</feature>
<evidence type="ECO:0000256" key="4">
    <source>
        <dbReference type="ARBA" id="ARBA00022692"/>
    </source>
</evidence>
<feature type="transmembrane region" description="Helical" evidence="8">
    <location>
        <begin position="362"/>
        <end position="382"/>
    </location>
</feature>
<evidence type="ECO:0000256" key="5">
    <source>
        <dbReference type="ARBA" id="ARBA00022989"/>
    </source>
</evidence>
<dbReference type="InterPro" id="IPR036259">
    <property type="entry name" value="MFS_trans_sf"/>
</dbReference>
<dbReference type="SUPFAM" id="SSF103473">
    <property type="entry name" value="MFS general substrate transporter"/>
    <property type="match status" value="1"/>
</dbReference>
<proteinExistence type="inferred from homology"/>
<keyword evidence="5 8" id="KW-1133">Transmembrane helix</keyword>
<dbReference type="AlphaFoldDB" id="D7G1P4"/>
<dbReference type="InParanoid" id="D7G1P4"/>
<dbReference type="OrthoDB" id="754047at2759"/>
<dbReference type="GO" id="GO:0016020">
    <property type="term" value="C:membrane"/>
    <property type="evidence" value="ECO:0007669"/>
    <property type="project" value="UniProtKB-SubCell"/>
</dbReference>
<evidence type="ECO:0000313" key="9">
    <source>
        <dbReference type="EMBL" id="CBJ33289.1"/>
    </source>
</evidence>
<reference evidence="9 10" key="1">
    <citation type="journal article" date="2010" name="Nature">
        <title>The Ectocarpus genome and the independent evolution of multicellularity in brown algae.</title>
        <authorList>
            <person name="Cock J.M."/>
            <person name="Sterck L."/>
            <person name="Rouze P."/>
            <person name="Scornet D."/>
            <person name="Allen A.E."/>
            <person name="Amoutzias G."/>
            <person name="Anthouard V."/>
            <person name="Artiguenave F."/>
            <person name="Aury J.M."/>
            <person name="Badger J.H."/>
            <person name="Beszteri B."/>
            <person name="Billiau K."/>
            <person name="Bonnet E."/>
            <person name="Bothwell J.H."/>
            <person name="Bowler C."/>
            <person name="Boyen C."/>
            <person name="Brownlee C."/>
            <person name="Carrano C.J."/>
            <person name="Charrier B."/>
            <person name="Cho G.Y."/>
            <person name="Coelho S.M."/>
            <person name="Collen J."/>
            <person name="Corre E."/>
            <person name="Da Silva C."/>
            <person name="Delage L."/>
            <person name="Delaroque N."/>
            <person name="Dittami S.M."/>
            <person name="Doulbeau S."/>
            <person name="Elias M."/>
            <person name="Farnham G."/>
            <person name="Gachon C.M."/>
            <person name="Gschloessl B."/>
            <person name="Heesch S."/>
            <person name="Jabbari K."/>
            <person name="Jubin C."/>
            <person name="Kawai H."/>
            <person name="Kimura K."/>
            <person name="Kloareg B."/>
            <person name="Kupper F.C."/>
            <person name="Lang D."/>
            <person name="Le Bail A."/>
            <person name="Leblanc C."/>
            <person name="Lerouge P."/>
            <person name="Lohr M."/>
            <person name="Lopez P.J."/>
            <person name="Martens C."/>
            <person name="Maumus F."/>
            <person name="Michel G."/>
            <person name="Miranda-Saavedra D."/>
            <person name="Morales J."/>
            <person name="Moreau H."/>
            <person name="Motomura T."/>
            <person name="Nagasato C."/>
            <person name="Napoli C.A."/>
            <person name="Nelson D.R."/>
            <person name="Nyvall-Collen P."/>
            <person name="Peters A.F."/>
            <person name="Pommier C."/>
            <person name="Potin P."/>
            <person name="Poulain J."/>
            <person name="Quesneville H."/>
            <person name="Read B."/>
            <person name="Rensing S.A."/>
            <person name="Ritter A."/>
            <person name="Rousvoal S."/>
            <person name="Samanta M."/>
            <person name="Samson G."/>
            <person name="Schroeder D.C."/>
            <person name="Segurens B."/>
            <person name="Strittmatter M."/>
            <person name="Tonon T."/>
            <person name="Tregear J.W."/>
            <person name="Valentin K."/>
            <person name="von Dassow P."/>
            <person name="Yamagishi T."/>
            <person name="Van de Peer Y."/>
            <person name="Wincker P."/>
        </authorList>
    </citation>
    <scope>NUCLEOTIDE SEQUENCE [LARGE SCALE GENOMIC DNA]</scope>
    <source>
        <strain evidence="10">Ec32 / CCAP1310/4</strain>
    </source>
</reference>
<comment type="subcellular location">
    <subcellularLocation>
        <location evidence="1">Membrane</location>
        <topology evidence="1">Multi-pass membrane protein</topology>
    </subcellularLocation>
</comment>
<evidence type="ECO:0000256" key="2">
    <source>
        <dbReference type="ARBA" id="ARBA00007015"/>
    </source>
</evidence>
<keyword evidence="3" id="KW-0813">Transport</keyword>
<dbReference type="Pfam" id="PF03092">
    <property type="entry name" value="BT1"/>
    <property type="match status" value="1"/>
</dbReference>
<dbReference type="EMBL" id="FN649760">
    <property type="protein sequence ID" value="CBJ33289.1"/>
    <property type="molecule type" value="Genomic_DNA"/>
</dbReference>
<keyword evidence="4 8" id="KW-0812">Transmembrane</keyword>
<feature type="transmembrane region" description="Helical" evidence="8">
    <location>
        <begin position="472"/>
        <end position="490"/>
    </location>
</feature>
<feature type="transmembrane region" description="Helical" evidence="8">
    <location>
        <begin position="511"/>
        <end position="532"/>
    </location>
</feature>
<evidence type="ECO:0000256" key="3">
    <source>
        <dbReference type="ARBA" id="ARBA00022448"/>
    </source>
</evidence>
<sequence length="537" mass="59714">MWRGRGLGGERLVHGKASKKDDSGSGVQPFEVELLSDVEGASEKRRPGPEMDEAYGALSTSENDKWMRNIWAVQNRAVVMSYFCVGFAIRFLTTPISYYMVNVIGASPGQQNIMLTLAQLPWSFKLVYGFISDNFPIGGMRRKPYFIMGWLVYVLTNLYVATKEVPSIQLLAVGSLIMSMGFMLSDVTTDAILVERSKHEPAETRGSMQAIGYSVRFVGSLLGSTMGLLLYNKDEWGWGLSIQQLFFLNAIFPVLFMGPWVWSLRETAVVTDGNVPIEQRLRQQCTEVFRALEQKAVYGPMGLIFIYNLLQVPNAAWRSFLVIGLSFSNFELGVLGVIGSLMASLGLLAYKKWFFHSSWRKLYVWTTLIVSFFSAFQILLILRVNKMFGIGDLVFSVGDDCIADFVSSIQFLPVVQMYIAMCPDGAEGTTYAILTTMSNVSLAAAFTLGTLFTGIWDVSNEAFGRGDFSGMWKLTLFTSLIQPLPLLLIRRLPASQSEQQALQKTGLRNRYGGYVLLTVLFGSLFGTVVVSIKSLSA</sequence>
<feature type="transmembrane region" description="Helical" evidence="8">
    <location>
        <begin position="210"/>
        <end position="230"/>
    </location>
</feature>
<protein>
    <submittedName>
        <fullName evidence="9">Biopterin transport-related protein BT1</fullName>
    </submittedName>
</protein>
<organism evidence="9 10">
    <name type="scientific">Ectocarpus siliculosus</name>
    <name type="common">Brown alga</name>
    <name type="synonym">Conferva siliculosa</name>
    <dbReference type="NCBI Taxonomy" id="2880"/>
    <lineage>
        <taxon>Eukaryota</taxon>
        <taxon>Sar</taxon>
        <taxon>Stramenopiles</taxon>
        <taxon>Ochrophyta</taxon>
        <taxon>PX clade</taxon>
        <taxon>Phaeophyceae</taxon>
        <taxon>Ectocarpales</taxon>
        <taxon>Ectocarpaceae</taxon>
        <taxon>Ectocarpus</taxon>
    </lineage>
</organism>
<evidence type="ECO:0000256" key="8">
    <source>
        <dbReference type="SAM" id="Phobius"/>
    </source>
</evidence>
<feature type="transmembrane region" description="Helical" evidence="8">
    <location>
        <begin position="431"/>
        <end position="452"/>
    </location>
</feature>
<comment type="similarity">
    <text evidence="2">Belongs to the major facilitator superfamily. Folate-biopterin transporter (TC 2.A.71) family.</text>
</comment>
<feature type="transmembrane region" description="Helical" evidence="8">
    <location>
        <begin position="144"/>
        <end position="162"/>
    </location>
</feature>
<dbReference type="PANTHER" id="PTHR31585:SF5">
    <property type="entry name" value="RNA-BINDING S4 DOMAIN-CONTAINING PROTEIN"/>
    <property type="match status" value="1"/>
</dbReference>
<dbReference type="eggNOG" id="ENOG502RXD7">
    <property type="taxonomic scope" value="Eukaryota"/>
</dbReference>
<accession>D7G1P4</accession>
<dbReference type="PANTHER" id="PTHR31585">
    <property type="entry name" value="FOLATE-BIOPTERIN TRANSPORTER 1, CHLOROPLASTIC"/>
    <property type="match status" value="1"/>
</dbReference>
<feature type="transmembrane region" description="Helical" evidence="8">
    <location>
        <begin position="113"/>
        <end position="132"/>
    </location>
</feature>
<gene>
    <name evidence="9" type="ORF">Esi_0454_0019</name>
</gene>
<evidence type="ECO:0000256" key="6">
    <source>
        <dbReference type="ARBA" id="ARBA00023136"/>
    </source>
</evidence>
<feature type="transmembrane region" description="Helical" evidence="8">
    <location>
        <begin position="236"/>
        <end position="256"/>
    </location>
</feature>
<feature type="transmembrane region" description="Helical" evidence="8">
    <location>
        <begin position="77"/>
        <end position="101"/>
    </location>
</feature>
<dbReference type="Gene3D" id="1.20.1250.20">
    <property type="entry name" value="MFS general substrate transporter like domains"/>
    <property type="match status" value="1"/>
</dbReference>
<evidence type="ECO:0000256" key="7">
    <source>
        <dbReference type="SAM" id="MobiDB-lite"/>
    </source>
</evidence>
<feature type="transmembrane region" description="Helical" evidence="8">
    <location>
        <begin position="168"/>
        <end position="189"/>
    </location>
</feature>
<dbReference type="STRING" id="2880.D7G1P4"/>
<evidence type="ECO:0000313" key="10">
    <source>
        <dbReference type="Proteomes" id="UP000002630"/>
    </source>
</evidence>
<dbReference type="Proteomes" id="UP000002630">
    <property type="component" value="Unassembled WGS sequence"/>
</dbReference>